<keyword evidence="7 9" id="KW-0234">DNA repair</keyword>
<evidence type="ECO:0000256" key="10">
    <source>
        <dbReference type="SAM" id="Coils"/>
    </source>
</evidence>
<keyword evidence="13" id="KW-1185">Reference proteome</keyword>
<dbReference type="Pfam" id="PF02463">
    <property type="entry name" value="SMC_N"/>
    <property type="match status" value="1"/>
</dbReference>
<dbReference type="RefSeq" id="WP_165107977.1">
    <property type="nucleotide sequence ID" value="NZ_JAAKYA010000071.1"/>
</dbReference>
<dbReference type="EMBL" id="JAAKYA010000071">
    <property type="protein sequence ID" value="NGO39759.1"/>
    <property type="molecule type" value="Genomic_DNA"/>
</dbReference>
<keyword evidence="10" id="KW-0175">Coiled coil</keyword>
<dbReference type="PANTHER" id="PTHR11059:SF0">
    <property type="entry name" value="DNA REPAIR PROTEIN RECN"/>
    <property type="match status" value="1"/>
</dbReference>
<dbReference type="GO" id="GO:0005524">
    <property type="term" value="F:ATP binding"/>
    <property type="evidence" value="ECO:0007669"/>
    <property type="project" value="UniProtKB-KW"/>
</dbReference>
<protein>
    <recommendedName>
        <fullName evidence="3 9">DNA repair protein RecN</fullName>
    </recommendedName>
    <alternativeName>
        <fullName evidence="8 9">Recombination protein N</fullName>
    </alternativeName>
</protein>
<dbReference type="NCBIfam" id="TIGR00634">
    <property type="entry name" value="recN"/>
    <property type="match status" value="1"/>
</dbReference>
<dbReference type="GO" id="GO:0043590">
    <property type="term" value="C:bacterial nucleoid"/>
    <property type="evidence" value="ECO:0007669"/>
    <property type="project" value="TreeGrafter"/>
</dbReference>
<dbReference type="GO" id="GO:0006310">
    <property type="term" value="P:DNA recombination"/>
    <property type="evidence" value="ECO:0007669"/>
    <property type="project" value="InterPro"/>
</dbReference>
<dbReference type="FunFam" id="3.40.50.300:FF:000356">
    <property type="entry name" value="DNA repair protein RecN"/>
    <property type="match status" value="1"/>
</dbReference>
<dbReference type="InterPro" id="IPR027417">
    <property type="entry name" value="P-loop_NTPase"/>
</dbReference>
<dbReference type="PANTHER" id="PTHR11059">
    <property type="entry name" value="DNA REPAIR PROTEIN RECN"/>
    <property type="match status" value="1"/>
</dbReference>
<evidence type="ECO:0000256" key="1">
    <source>
        <dbReference type="ARBA" id="ARBA00003618"/>
    </source>
</evidence>
<dbReference type="FunFam" id="3.40.50.300:FF:000319">
    <property type="entry name" value="DNA repair protein RecN"/>
    <property type="match status" value="1"/>
</dbReference>
<reference evidence="12 13" key="1">
    <citation type="submission" date="2020-02" db="EMBL/GenBank/DDBJ databases">
        <title>Draft genome sequence of Limisphaera ngatamarikiensis NGM72.4T, a thermophilic Verrucomicrobia grouped in subdivision 3.</title>
        <authorList>
            <person name="Carere C.R."/>
            <person name="Steen J."/>
            <person name="Hugenholtz P."/>
            <person name="Stott M.B."/>
        </authorList>
    </citation>
    <scope>NUCLEOTIDE SEQUENCE [LARGE SCALE GENOMIC DNA]</scope>
    <source>
        <strain evidence="12 13">NGM72.4</strain>
    </source>
</reference>
<evidence type="ECO:0000256" key="9">
    <source>
        <dbReference type="PIRNR" id="PIRNR003128"/>
    </source>
</evidence>
<dbReference type="SUPFAM" id="SSF52540">
    <property type="entry name" value="P-loop containing nucleoside triphosphate hydrolases"/>
    <property type="match status" value="1"/>
</dbReference>
<comment type="function">
    <text evidence="1 9">May be involved in recombinational repair of damaged DNA.</text>
</comment>
<dbReference type="InterPro" id="IPR003395">
    <property type="entry name" value="RecF/RecN/SMC_N"/>
</dbReference>
<dbReference type="Proteomes" id="UP000477311">
    <property type="component" value="Unassembled WGS sequence"/>
</dbReference>
<evidence type="ECO:0000313" key="13">
    <source>
        <dbReference type="Proteomes" id="UP000477311"/>
    </source>
</evidence>
<evidence type="ECO:0000256" key="8">
    <source>
        <dbReference type="ARBA" id="ARBA00033408"/>
    </source>
</evidence>
<organism evidence="12 13">
    <name type="scientific">Limisphaera ngatamarikiensis</name>
    <dbReference type="NCBI Taxonomy" id="1324935"/>
    <lineage>
        <taxon>Bacteria</taxon>
        <taxon>Pseudomonadati</taxon>
        <taxon>Verrucomicrobiota</taxon>
        <taxon>Verrucomicrobiia</taxon>
        <taxon>Limisphaerales</taxon>
        <taxon>Limisphaeraceae</taxon>
        <taxon>Limisphaera</taxon>
    </lineage>
</organism>
<dbReference type="GO" id="GO:0006281">
    <property type="term" value="P:DNA repair"/>
    <property type="evidence" value="ECO:0007669"/>
    <property type="project" value="UniProtKB-KW"/>
</dbReference>
<evidence type="ECO:0000259" key="11">
    <source>
        <dbReference type="Pfam" id="PF02463"/>
    </source>
</evidence>
<evidence type="ECO:0000256" key="5">
    <source>
        <dbReference type="ARBA" id="ARBA00022763"/>
    </source>
</evidence>
<sequence>MLLTLRIKNLALVEDLTWELGPGFHAVTGETGAGKSLLIGALELVLGERADRTLLRSGAESATVEAVFDVSRLPEPLDPWLIERGLEPCEEGRLVLKRTVTATGTNRQFVNGSPATLAVLKELGDRLVDIHGPHDHQSLLHPARQLELLDAFGGLHELRRTFAATCAERARIEKARADLIMDEATYARQLDLLRHQVREIAEARLQPDEEETLQATYQRLNNAARLLQLTRAALDLLTESENSMLNQAGIVGRTLQELQRLDPDTAEWLEWHARAVEQWQGLVRELTRYADQLDLDPHRLQEVEQRLDLLHSLKRKYGRTLAEVLAFGEQAARQLAALEGRETELNRLRAELAALDHRLRELGAELTAHRRKTIPRLEQAVQAHLRDLGFRQSHFTIQLESRLPGPENAPPPSVTGWDRVEFLFAPNPGEPARPLRAIASSGELARVMLALKTVLAAQDQIPVLVFDEVDANVGGETAHAVGAKMREIAAHRQVLCVTHLAPVAAPAHHHWRVQKVVRQGRTLSELERLDTARRVEELARMLGGCSEEALQHARSLLEGAAQGRKSSSGTRARSR</sequence>
<dbReference type="InterPro" id="IPR004604">
    <property type="entry name" value="DNA_recomb/repair_RecN"/>
</dbReference>
<keyword evidence="4" id="KW-0547">Nucleotide-binding</keyword>
<evidence type="ECO:0000256" key="3">
    <source>
        <dbReference type="ARBA" id="ARBA00021315"/>
    </source>
</evidence>
<name>A0A6M1RQE2_9BACT</name>
<accession>A0A6M1RQE2</accession>
<keyword evidence="5 9" id="KW-0227">DNA damage</keyword>
<feature type="coiled-coil region" evidence="10">
    <location>
        <begin position="338"/>
        <end position="372"/>
    </location>
</feature>
<dbReference type="AlphaFoldDB" id="A0A6M1RQE2"/>
<dbReference type="PIRSF" id="PIRSF003128">
    <property type="entry name" value="RecN"/>
    <property type="match status" value="1"/>
</dbReference>
<dbReference type="GO" id="GO:0009432">
    <property type="term" value="P:SOS response"/>
    <property type="evidence" value="ECO:0007669"/>
    <property type="project" value="TreeGrafter"/>
</dbReference>
<comment type="similarity">
    <text evidence="2 9">Belongs to the RecN family.</text>
</comment>
<gene>
    <name evidence="12" type="primary">recN</name>
    <name evidence="12" type="ORF">G4L39_10185</name>
</gene>
<dbReference type="Gene3D" id="3.40.50.300">
    <property type="entry name" value="P-loop containing nucleotide triphosphate hydrolases"/>
    <property type="match status" value="2"/>
</dbReference>
<evidence type="ECO:0000256" key="2">
    <source>
        <dbReference type="ARBA" id="ARBA00009441"/>
    </source>
</evidence>
<feature type="domain" description="RecF/RecN/SMC N-terminal" evidence="11">
    <location>
        <begin position="14"/>
        <end position="516"/>
    </location>
</feature>
<evidence type="ECO:0000256" key="6">
    <source>
        <dbReference type="ARBA" id="ARBA00022840"/>
    </source>
</evidence>
<evidence type="ECO:0000313" key="12">
    <source>
        <dbReference type="EMBL" id="NGO39759.1"/>
    </source>
</evidence>
<proteinExistence type="inferred from homology"/>
<evidence type="ECO:0000256" key="7">
    <source>
        <dbReference type="ARBA" id="ARBA00023204"/>
    </source>
</evidence>
<comment type="caution">
    <text evidence="12">The sequence shown here is derived from an EMBL/GenBank/DDBJ whole genome shotgun (WGS) entry which is preliminary data.</text>
</comment>
<dbReference type="CDD" id="cd03241">
    <property type="entry name" value="ABC_RecN"/>
    <property type="match status" value="2"/>
</dbReference>
<evidence type="ECO:0000256" key="4">
    <source>
        <dbReference type="ARBA" id="ARBA00022741"/>
    </source>
</evidence>
<keyword evidence="6" id="KW-0067">ATP-binding</keyword>